<keyword evidence="3" id="KW-1185">Reference proteome</keyword>
<dbReference type="OrthoDB" id="2706423at2759"/>
<sequence length="171" mass="18490">MKNLRKPAPEGRPVTEGPKLVVRAPLIHSKLYGMENPGKLTSEDIPSPLDPTAVPPASSQVSESVASAKPAVRATTHDMLVPPNRDPNCASHMGCRLRRASWQPRGRRSFITNSPRASLPSPLSPPEISAAEVIARANNPAGHFACFKGCELRQVLNRLDIGMDHATMLYS</sequence>
<dbReference type="EMBL" id="LVVM01002494">
    <property type="protein sequence ID" value="OJA16601.1"/>
    <property type="molecule type" value="Genomic_DNA"/>
</dbReference>
<gene>
    <name evidence="2" type="ORF">AZE42_12328</name>
</gene>
<proteinExistence type="predicted"/>
<dbReference type="AlphaFoldDB" id="A0A1J8QT45"/>
<name>A0A1J8QT45_9AGAM</name>
<reference evidence="2 3" key="1">
    <citation type="submission" date="2016-03" db="EMBL/GenBank/DDBJ databases">
        <title>Comparative genomics of the ectomycorrhizal sister species Rhizopogon vinicolor and Rhizopogon vesiculosus (Basidiomycota: Boletales) reveals a divergence of the mating type B locus.</title>
        <authorList>
            <person name="Mujic A.B."/>
            <person name="Kuo A."/>
            <person name="Tritt A."/>
            <person name="Lipzen A."/>
            <person name="Chen C."/>
            <person name="Johnson J."/>
            <person name="Sharma A."/>
            <person name="Barry K."/>
            <person name="Grigoriev I.V."/>
            <person name="Spatafora J.W."/>
        </authorList>
    </citation>
    <scope>NUCLEOTIDE SEQUENCE [LARGE SCALE GENOMIC DNA]</scope>
    <source>
        <strain evidence="2 3">AM-OR11-056</strain>
    </source>
</reference>
<feature type="compositionally biased region" description="Low complexity" evidence="1">
    <location>
        <begin position="55"/>
        <end position="68"/>
    </location>
</feature>
<comment type="caution">
    <text evidence="2">The sequence shown here is derived from an EMBL/GenBank/DDBJ whole genome shotgun (WGS) entry which is preliminary data.</text>
</comment>
<evidence type="ECO:0000313" key="3">
    <source>
        <dbReference type="Proteomes" id="UP000183567"/>
    </source>
</evidence>
<accession>A0A1J8QT45</accession>
<organism evidence="2 3">
    <name type="scientific">Rhizopogon vesiculosus</name>
    <dbReference type="NCBI Taxonomy" id="180088"/>
    <lineage>
        <taxon>Eukaryota</taxon>
        <taxon>Fungi</taxon>
        <taxon>Dikarya</taxon>
        <taxon>Basidiomycota</taxon>
        <taxon>Agaricomycotina</taxon>
        <taxon>Agaricomycetes</taxon>
        <taxon>Agaricomycetidae</taxon>
        <taxon>Boletales</taxon>
        <taxon>Suillineae</taxon>
        <taxon>Rhizopogonaceae</taxon>
        <taxon>Rhizopogon</taxon>
    </lineage>
</organism>
<feature type="region of interest" description="Disordered" evidence="1">
    <location>
        <begin position="32"/>
        <end position="87"/>
    </location>
</feature>
<protein>
    <submittedName>
        <fullName evidence="2">Uncharacterized protein</fullName>
    </submittedName>
</protein>
<evidence type="ECO:0000256" key="1">
    <source>
        <dbReference type="SAM" id="MobiDB-lite"/>
    </source>
</evidence>
<evidence type="ECO:0000313" key="2">
    <source>
        <dbReference type="EMBL" id="OJA16601.1"/>
    </source>
</evidence>
<dbReference type="Proteomes" id="UP000183567">
    <property type="component" value="Unassembled WGS sequence"/>
</dbReference>